<dbReference type="Gene3D" id="3.40.50.1970">
    <property type="match status" value="1"/>
</dbReference>
<gene>
    <name evidence="3" type="ORF">PCOR1329_LOCUS46373</name>
</gene>
<evidence type="ECO:0000313" key="4">
    <source>
        <dbReference type="Proteomes" id="UP001189429"/>
    </source>
</evidence>
<evidence type="ECO:0000259" key="2">
    <source>
        <dbReference type="Pfam" id="PF00465"/>
    </source>
</evidence>
<name>A0ABN9U987_9DINO</name>
<evidence type="ECO:0000313" key="3">
    <source>
        <dbReference type="EMBL" id="CAK0855843.1"/>
    </source>
</evidence>
<dbReference type="Gene3D" id="1.20.1090.10">
    <property type="entry name" value="Dehydroquinate synthase-like - alpha domain"/>
    <property type="match status" value="1"/>
</dbReference>
<feature type="domain" description="Alcohol dehydrogenase iron-type/glycerol dehydrogenase GldA" evidence="2">
    <location>
        <begin position="3"/>
        <end position="145"/>
    </location>
</feature>
<dbReference type="EMBL" id="CAUYUJ010015579">
    <property type="protein sequence ID" value="CAK0855843.1"/>
    <property type="molecule type" value="Genomic_DNA"/>
</dbReference>
<organism evidence="3 4">
    <name type="scientific">Prorocentrum cordatum</name>
    <dbReference type="NCBI Taxonomy" id="2364126"/>
    <lineage>
        <taxon>Eukaryota</taxon>
        <taxon>Sar</taxon>
        <taxon>Alveolata</taxon>
        <taxon>Dinophyceae</taxon>
        <taxon>Prorocentrales</taxon>
        <taxon>Prorocentraceae</taxon>
        <taxon>Prorocentrum</taxon>
    </lineage>
</organism>
<keyword evidence="4" id="KW-1185">Reference proteome</keyword>
<dbReference type="InterPro" id="IPR001670">
    <property type="entry name" value="ADH_Fe/GldA"/>
</dbReference>
<sequence length="436" mass="42380">MRAVARLGSVVKARRVNRCLLVACPGRDGESYKEALRSLQQAGVTAEVYFAPADSAGLCPAPCAADAVSAAARDTGAELLVGMGPGGVLDLAKAGAALAPLAASASGDAVPSTSHFLLGGPGAATLLPGASLPLILVPTTAAVAATSGRCLLRTGAPFAGALVPLAVAGPGPFGVGLGLQAVDVVADAALAARQSARGTAAAGAHALSVFADSAAAAAGTIKEEMLRDDMAAGLCSAAVALRQPADATVDALQAALAAGVAASDADANARGGLSVVHALACVLAGARPGLPFGAACGALLPPVLRAWASRAEGGGLCEAESEGEADDAEAVVRSLALLAEDVLPPRAPQRAASAGPQGPAAPLRRLAAFVEERCAAAGLPPGLPLAPGECLESAAALLAVRASGAAALWQRPSPGWLREPRALTGVFRAALAGPAG</sequence>
<proteinExistence type="predicted"/>
<reference evidence="3" key="1">
    <citation type="submission" date="2023-10" db="EMBL/GenBank/DDBJ databases">
        <authorList>
            <person name="Chen Y."/>
            <person name="Shah S."/>
            <person name="Dougan E. K."/>
            <person name="Thang M."/>
            <person name="Chan C."/>
        </authorList>
    </citation>
    <scope>NUCLEOTIDE SEQUENCE [LARGE SCALE GENOMIC DNA]</scope>
</reference>
<dbReference type="SUPFAM" id="SSF56796">
    <property type="entry name" value="Dehydroquinate synthase-like"/>
    <property type="match status" value="1"/>
</dbReference>
<dbReference type="Pfam" id="PF00465">
    <property type="entry name" value="Fe-ADH"/>
    <property type="match status" value="1"/>
</dbReference>
<accession>A0ABN9U987</accession>
<dbReference type="Proteomes" id="UP001189429">
    <property type="component" value="Unassembled WGS sequence"/>
</dbReference>
<evidence type="ECO:0000256" key="1">
    <source>
        <dbReference type="ARBA" id="ARBA00023002"/>
    </source>
</evidence>
<keyword evidence="1" id="KW-0560">Oxidoreductase</keyword>
<comment type="caution">
    <text evidence="3">The sequence shown here is derived from an EMBL/GenBank/DDBJ whole genome shotgun (WGS) entry which is preliminary data.</text>
</comment>
<protein>
    <recommendedName>
        <fullName evidence="2">Alcohol dehydrogenase iron-type/glycerol dehydrogenase GldA domain-containing protein</fullName>
    </recommendedName>
</protein>